<feature type="transmembrane region" description="Helical" evidence="7">
    <location>
        <begin position="72"/>
        <end position="94"/>
    </location>
</feature>
<evidence type="ECO:0000256" key="2">
    <source>
        <dbReference type="ARBA" id="ARBA00022448"/>
    </source>
</evidence>
<accession>A0A7X3S9F2</accession>
<name>A0A7X3S9F2_9HYPH</name>
<evidence type="ECO:0000259" key="8">
    <source>
        <dbReference type="PROSITE" id="PS50928"/>
    </source>
</evidence>
<feature type="transmembrane region" description="Helical" evidence="7">
    <location>
        <begin position="247"/>
        <end position="269"/>
    </location>
</feature>
<evidence type="ECO:0000313" key="10">
    <source>
        <dbReference type="Proteomes" id="UP000433101"/>
    </source>
</evidence>
<evidence type="ECO:0000256" key="3">
    <source>
        <dbReference type="ARBA" id="ARBA00022475"/>
    </source>
</evidence>
<evidence type="ECO:0000256" key="1">
    <source>
        <dbReference type="ARBA" id="ARBA00004651"/>
    </source>
</evidence>
<keyword evidence="5 7" id="KW-1133">Transmembrane helix</keyword>
<protein>
    <submittedName>
        <fullName evidence="9">ABC transporter permease subunit</fullName>
    </submittedName>
</protein>
<dbReference type="PROSITE" id="PS50928">
    <property type="entry name" value="ABC_TM1"/>
    <property type="match status" value="2"/>
</dbReference>
<feature type="transmembrane region" description="Helical" evidence="7">
    <location>
        <begin position="34"/>
        <end position="60"/>
    </location>
</feature>
<keyword evidence="2 7" id="KW-0813">Transport</keyword>
<feature type="transmembrane region" description="Helical" evidence="7">
    <location>
        <begin position="145"/>
        <end position="165"/>
    </location>
</feature>
<dbReference type="InterPro" id="IPR000515">
    <property type="entry name" value="MetI-like"/>
</dbReference>
<proteinExistence type="inferred from homology"/>
<organism evidence="9 10">
    <name type="scientific">Stappia sediminis</name>
    <dbReference type="NCBI Taxonomy" id="2692190"/>
    <lineage>
        <taxon>Bacteria</taxon>
        <taxon>Pseudomonadati</taxon>
        <taxon>Pseudomonadota</taxon>
        <taxon>Alphaproteobacteria</taxon>
        <taxon>Hyphomicrobiales</taxon>
        <taxon>Stappiaceae</taxon>
        <taxon>Stappia</taxon>
    </lineage>
</organism>
<dbReference type="InterPro" id="IPR035906">
    <property type="entry name" value="MetI-like_sf"/>
</dbReference>
<feature type="transmembrane region" description="Helical" evidence="7">
    <location>
        <begin position="444"/>
        <end position="470"/>
    </location>
</feature>
<keyword evidence="10" id="KW-1185">Reference proteome</keyword>
<dbReference type="SUPFAM" id="SSF161098">
    <property type="entry name" value="MetI-like"/>
    <property type="match status" value="2"/>
</dbReference>
<feature type="transmembrane region" description="Helical" evidence="7">
    <location>
        <begin position="396"/>
        <end position="413"/>
    </location>
</feature>
<evidence type="ECO:0000313" key="9">
    <source>
        <dbReference type="EMBL" id="MXN66886.1"/>
    </source>
</evidence>
<evidence type="ECO:0000256" key="5">
    <source>
        <dbReference type="ARBA" id="ARBA00022989"/>
    </source>
</evidence>
<reference evidence="9 10" key="1">
    <citation type="submission" date="2019-12" db="EMBL/GenBank/DDBJ databases">
        <authorList>
            <person name="Li M."/>
        </authorList>
    </citation>
    <scope>NUCLEOTIDE SEQUENCE [LARGE SCALE GENOMIC DNA]</scope>
    <source>
        <strain evidence="9 10">GBMRC 2046</strain>
    </source>
</reference>
<comment type="caution">
    <text evidence="9">The sequence shown here is derived from an EMBL/GenBank/DDBJ whole genome shotgun (WGS) entry which is preliminary data.</text>
</comment>
<feature type="transmembrane region" description="Helical" evidence="7">
    <location>
        <begin position="676"/>
        <end position="701"/>
    </location>
</feature>
<gene>
    <name evidence="9" type="ORF">GR183_18380</name>
</gene>
<evidence type="ECO:0000256" key="7">
    <source>
        <dbReference type="RuleBase" id="RU363032"/>
    </source>
</evidence>
<dbReference type="PANTHER" id="PTHR30183">
    <property type="entry name" value="MOLYBDENUM TRANSPORT SYSTEM PERMEASE PROTEIN MODB"/>
    <property type="match status" value="1"/>
</dbReference>
<feature type="transmembrane region" description="Helical" evidence="7">
    <location>
        <begin position="114"/>
        <end position="133"/>
    </location>
</feature>
<comment type="subcellular location">
    <subcellularLocation>
        <location evidence="1 7">Cell membrane</location>
        <topology evidence="1 7">Multi-pass membrane protein</topology>
    </subcellularLocation>
</comment>
<feature type="domain" description="ABC transmembrane type-1" evidence="8">
    <location>
        <begin position="209"/>
        <end position="414"/>
    </location>
</feature>
<keyword evidence="6 7" id="KW-0472">Membrane</keyword>
<dbReference type="Proteomes" id="UP000433101">
    <property type="component" value="Unassembled WGS sequence"/>
</dbReference>
<dbReference type="GO" id="GO:0005886">
    <property type="term" value="C:plasma membrane"/>
    <property type="evidence" value="ECO:0007669"/>
    <property type="project" value="UniProtKB-SubCell"/>
</dbReference>
<sequence>MRRSQWFWLAAGWIGFALLPWYDTPLSDDRTWSLPALFAGLFGSAPWLLPLLVPLLLPIVYLTKDVQSRASALVAAGIIGIAYMVLQGFAFGLNGWSWAFLQSVFGPTDRFQNGFGYGANVTLFSFLFMLTEGLAARGWMKGDRFVTGSIGLVIGTILFFVFLPVSTILTNAAIPDGEQSAVVSFFYRMTDADIWSLSCAFENRRCGVFWNSLRLGILTGAITTLLGLAFALIATRTNFPFKRGLRLLTVLPIITPPFVISLAIILLFGRNGTVTTFFADAFDIGRSRWIYGLPGILMTQALAFTPIAFLVLIGVVQGIAPSMEEASHTLRANRWQTFRYVTWPLLRPGLANAFLIGFIESLADFGNPLVLGGNYDVLSTKIFFAVVGSQNDPGRAGALAIVLLMLCVGAFYVQRRWLGKKSYQTLTGKGDSGRPSELPRGLKYVCYATAIPWAVFTLILYTMIMFGGFVKNWGRDNSFSLDHFAANFGLEWTEFGLLWSGRAWDSLFTTLEIAAISAPLTAGMGLLTAYLLVRQRFAGQASFEFITMLSFAIPGTVIGVSYILAFNTPPLEITGTGIILILCFIYRNMPVSIRAGVAAMSQIDKSLDECAMTLGATSAQTVRRVVLPLLRPAIVAALVYSFVRAITSVSAVIFLVSARYDLATSYIVGRVENGEYGLAIAYSATLIVIMAAAITLIQFAVGERKVSRRTSSDAVKQEVPA</sequence>
<feature type="transmembrane region" description="Helical" evidence="7">
    <location>
        <begin position="545"/>
        <end position="564"/>
    </location>
</feature>
<feature type="transmembrane region" description="Helical" evidence="7">
    <location>
        <begin position="337"/>
        <end position="359"/>
    </location>
</feature>
<feature type="transmembrane region" description="Helical" evidence="7">
    <location>
        <begin position="7"/>
        <end position="22"/>
    </location>
</feature>
<feature type="transmembrane region" description="Helical" evidence="7">
    <location>
        <begin position="215"/>
        <end position="235"/>
    </location>
</feature>
<dbReference type="RefSeq" id="WP_160777118.1">
    <property type="nucleotide sequence ID" value="NZ_WUMV01000008.1"/>
</dbReference>
<feature type="transmembrane region" description="Helical" evidence="7">
    <location>
        <begin position="289"/>
        <end position="316"/>
    </location>
</feature>
<dbReference type="GO" id="GO:0055085">
    <property type="term" value="P:transmembrane transport"/>
    <property type="evidence" value="ECO:0007669"/>
    <property type="project" value="InterPro"/>
</dbReference>
<dbReference type="AlphaFoldDB" id="A0A7X3S9F2"/>
<feature type="domain" description="ABC transmembrane type-1" evidence="8">
    <location>
        <begin position="507"/>
        <end position="697"/>
    </location>
</feature>
<comment type="similarity">
    <text evidence="7">Belongs to the binding-protein-dependent transport system permease family.</text>
</comment>
<evidence type="ECO:0000256" key="6">
    <source>
        <dbReference type="ARBA" id="ARBA00023136"/>
    </source>
</evidence>
<keyword evidence="3" id="KW-1003">Cell membrane</keyword>
<dbReference type="Gene3D" id="1.10.3720.10">
    <property type="entry name" value="MetI-like"/>
    <property type="match status" value="2"/>
</dbReference>
<feature type="transmembrane region" description="Helical" evidence="7">
    <location>
        <begin position="513"/>
        <end position="533"/>
    </location>
</feature>
<feature type="transmembrane region" description="Helical" evidence="7">
    <location>
        <begin position="633"/>
        <end position="656"/>
    </location>
</feature>
<dbReference type="EMBL" id="WUMV01000008">
    <property type="protein sequence ID" value="MXN66886.1"/>
    <property type="molecule type" value="Genomic_DNA"/>
</dbReference>
<dbReference type="Pfam" id="PF00528">
    <property type="entry name" value="BPD_transp_1"/>
    <property type="match status" value="2"/>
</dbReference>
<evidence type="ECO:0000256" key="4">
    <source>
        <dbReference type="ARBA" id="ARBA00022692"/>
    </source>
</evidence>
<keyword evidence="4 7" id="KW-0812">Transmembrane</keyword>
<dbReference type="PANTHER" id="PTHR30183:SF7">
    <property type="entry name" value="FERRIC TRANSPORT SYSTEM PERMEASE PROTEIN FBPB 1-RELATED"/>
    <property type="match status" value="1"/>
</dbReference>
<dbReference type="CDD" id="cd06261">
    <property type="entry name" value="TM_PBP2"/>
    <property type="match status" value="2"/>
</dbReference>